<reference evidence="3 4" key="1">
    <citation type="submission" date="2018-08" db="EMBL/GenBank/DDBJ databases">
        <title>A genome reference for cultivated species of the human gut microbiota.</title>
        <authorList>
            <person name="Zou Y."/>
            <person name="Xue W."/>
            <person name="Luo G."/>
        </authorList>
    </citation>
    <scope>NUCLEOTIDE SEQUENCE [LARGE SCALE GENOMIC DNA]</scope>
    <source>
        <strain evidence="3 4">TF08-13</strain>
    </source>
</reference>
<dbReference type="Proteomes" id="UP000260795">
    <property type="component" value="Unassembled WGS sequence"/>
</dbReference>
<dbReference type="InterPro" id="IPR029044">
    <property type="entry name" value="Nucleotide-diphossugar_trans"/>
</dbReference>
<name>A0A3E4R3D2_BACUN</name>
<evidence type="ECO:0000313" key="4">
    <source>
        <dbReference type="Proteomes" id="UP000260795"/>
    </source>
</evidence>
<dbReference type="CDD" id="cd00761">
    <property type="entry name" value="Glyco_tranf_GTA_type"/>
    <property type="match status" value="1"/>
</dbReference>
<sequence>MCHKTQVSEKVEFIKLFLMVSIIIPTYNSSFFISQAIESVLVQTYKDWEALVIDDCSTDDSANIIKSYCQKDERIKYLKTEYASGSPTLPRNIGIKNSQGRYIAFLDSDDIWLPNKLETQLHLFSDNKTAIVYSNYEKIAENGQRNSRIVVAPFTMDYQHLLLGNVIGCLTAIYDTGKVGKVYFSDYPHEDYIMWLSILKKGYIARNTNTVTALYRVRYNSVSSNKLKVISWQWEIYRSVEKLGYWKSVLFFISYAYKAFRKSLV</sequence>
<dbReference type="Gene3D" id="3.90.550.10">
    <property type="entry name" value="Spore Coat Polysaccharide Biosynthesis Protein SpsA, Chain A"/>
    <property type="match status" value="1"/>
</dbReference>
<organism evidence="3 4">
    <name type="scientific">Bacteroides uniformis</name>
    <dbReference type="NCBI Taxonomy" id="820"/>
    <lineage>
        <taxon>Bacteria</taxon>
        <taxon>Pseudomonadati</taxon>
        <taxon>Bacteroidota</taxon>
        <taxon>Bacteroidia</taxon>
        <taxon>Bacteroidales</taxon>
        <taxon>Bacteroidaceae</taxon>
        <taxon>Bacteroides</taxon>
    </lineage>
</organism>
<reference evidence="2 5" key="2">
    <citation type="journal article" date="2019" name="Nat. Med.">
        <title>A library of human gut bacterial isolates paired with longitudinal multiomics data enables mechanistic microbiome research.</title>
        <authorList>
            <person name="Poyet M."/>
            <person name="Groussin M."/>
            <person name="Gibbons S.M."/>
            <person name="Avila-Pacheco J."/>
            <person name="Jiang X."/>
            <person name="Kearney S.M."/>
            <person name="Perrotta A.R."/>
            <person name="Berdy B."/>
            <person name="Zhao S."/>
            <person name="Lieberman T.D."/>
            <person name="Swanson P.K."/>
            <person name="Smith M."/>
            <person name="Roesemann S."/>
            <person name="Alexander J.E."/>
            <person name="Rich S.A."/>
            <person name="Livny J."/>
            <person name="Vlamakis H."/>
            <person name="Clish C."/>
            <person name="Bullock K."/>
            <person name="Deik A."/>
            <person name="Scott J."/>
            <person name="Pierce K.A."/>
            <person name="Xavier R.J."/>
            <person name="Alm E.J."/>
        </authorList>
    </citation>
    <scope>NUCLEOTIDE SEQUENCE [LARGE SCALE GENOMIC DNA]</scope>
    <source>
        <strain evidence="2 5">BIOML-A19</strain>
    </source>
</reference>
<dbReference type="InterPro" id="IPR001173">
    <property type="entry name" value="Glyco_trans_2-like"/>
</dbReference>
<evidence type="ECO:0000259" key="1">
    <source>
        <dbReference type="Pfam" id="PF00535"/>
    </source>
</evidence>
<dbReference type="SUPFAM" id="SSF53448">
    <property type="entry name" value="Nucleotide-diphospho-sugar transferases"/>
    <property type="match status" value="1"/>
</dbReference>
<proteinExistence type="predicted"/>
<gene>
    <name evidence="3" type="ORF">DXC80_09720</name>
    <name evidence="2" type="ORF">GAQ44_18815</name>
</gene>
<evidence type="ECO:0000313" key="2">
    <source>
        <dbReference type="EMBL" id="KAB4180639.1"/>
    </source>
</evidence>
<dbReference type="PANTHER" id="PTHR22916">
    <property type="entry name" value="GLYCOSYLTRANSFERASE"/>
    <property type="match status" value="1"/>
</dbReference>
<dbReference type="AlphaFoldDB" id="A0A3E4R3D2"/>
<dbReference type="PANTHER" id="PTHR22916:SF3">
    <property type="entry name" value="UDP-GLCNAC:BETAGAL BETA-1,3-N-ACETYLGLUCOSAMINYLTRANSFERASE-LIKE PROTEIN 1"/>
    <property type="match status" value="1"/>
</dbReference>
<keyword evidence="3" id="KW-0808">Transferase</keyword>
<dbReference type="Proteomes" id="UP000487221">
    <property type="component" value="Unassembled WGS sequence"/>
</dbReference>
<dbReference type="EMBL" id="WCTY01000040">
    <property type="protein sequence ID" value="KAB4180639.1"/>
    <property type="molecule type" value="Genomic_DNA"/>
</dbReference>
<protein>
    <submittedName>
        <fullName evidence="3">Glycosyltransferase family 2 protein</fullName>
    </submittedName>
</protein>
<evidence type="ECO:0000313" key="3">
    <source>
        <dbReference type="EMBL" id="RGL13700.1"/>
    </source>
</evidence>
<dbReference type="EMBL" id="QSRK01000013">
    <property type="protein sequence ID" value="RGL13700.1"/>
    <property type="molecule type" value="Genomic_DNA"/>
</dbReference>
<accession>A0A3E4R3D2</accession>
<feature type="domain" description="Glycosyltransferase 2-like" evidence="1">
    <location>
        <begin position="21"/>
        <end position="149"/>
    </location>
</feature>
<comment type="caution">
    <text evidence="3">The sequence shown here is derived from an EMBL/GenBank/DDBJ whole genome shotgun (WGS) entry which is preliminary data.</text>
</comment>
<dbReference type="Pfam" id="PF00535">
    <property type="entry name" value="Glycos_transf_2"/>
    <property type="match status" value="1"/>
</dbReference>
<dbReference type="GO" id="GO:0016758">
    <property type="term" value="F:hexosyltransferase activity"/>
    <property type="evidence" value="ECO:0007669"/>
    <property type="project" value="UniProtKB-ARBA"/>
</dbReference>
<evidence type="ECO:0000313" key="5">
    <source>
        <dbReference type="Proteomes" id="UP000487221"/>
    </source>
</evidence>